<evidence type="ECO:0000256" key="1">
    <source>
        <dbReference type="SAM" id="MobiDB-lite"/>
    </source>
</evidence>
<reference evidence="2 3" key="1">
    <citation type="submission" date="2019-01" db="EMBL/GenBank/DDBJ databases">
        <title>Sequencing of cultivated peanut Arachis hypogaea provides insights into genome evolution and oil improvement.</title>
        <authorList>
            <person name="Chen X."/>
        </authorList>
    </citation>
    <scope>NUCLEOTIDE SEQUENCE [LARGE SCALE GENOMIC DNA]</scope>
    <source>
        <strain evidence="3">cv. Fuhuasheng</strain>
        <tissue evidence="2">Leaves</tissue>
    </source>
</reference>
<dbReference type="EMBL" id="SDMP01000002">
    <property type="protein sequence ID" value="RYR74631.1"/>
    <property type="molecule type" value="Genomic_DNA"/>
</dbReference>
<evidence type="ECO:0000313" key="3">
    <source>
        <dbReference type="Proteomes" id="UP000289738"/>
    </source>
</evidence>
<accession>A0A445EGU6</accession>
<gene>
    <name evidence="2" type="ORF">Ahy_A02g009356</name>
</gene>
<organism evidence="2 3">
    <name type="scientific">Arachis hypogaea</name>
    <name type="common">Peanut</name>
    <dbReference type="NCBI Taxonomy" id="3818"/>
    <lineage>
        <taxon>Eukaryota</taxon>
        <taxon>Viridiplantae</taxon>
        <taxon>Streptophyta</taxon>
        <taxon>Embryophyta</taxon>
        <taxon>Tracheophyta</taxon>
        <taxon>Spermatophyta</taxon>
        <taxon>Magnoliopsida</taxon>
        <taxon>eudicotyledons</taxon>
        <taxon>Gunneridae</taxon>
        <taxon>Pentapetalae</taxon>
        <taxon>rosids</taxon>
        <taxon>fabids</taxon>
        <taxon>Fabales</taxon>
        <taxon>Fabaceae</taxon>
        <taxon>Papilionoideae</taxon>
        <taxon>50 kb inversion clade</taxon>
        <taxon>dalbergioids sensu lato</taxon>
        <taxon>Dalbergieae</taxon>
        <taxon>Pterocarpus clade</taxon>
        <taxon>Arachis</taxon>
    </lineage>
</organism>
<comment type="caution">
    <text evidence="2">The sequence shown here is derived from an EMBL/GenBank/DDBJ whole genome shotgun (WGS) entry which is preliminary data.</text>
</comment>
<dbReference type="Proteomes" id="UP000289738">
    <property type="component" value="Chromosome A02"/>
</dbReference>
<name>A0A445EGU6_ARAHY</name>
<feature type="region of interest" description="Disordered" evidence="1">
    <location>
        <begin position="112"/>
        <end position="141"/>
    </location>
</feature>
<proteinExistence type="predicted"/>
<evidence type="ECO:0000313" key="2">
    <source>
        <dbReference type="EMBL" id="RYR74631.1"/>
    </source>
</evidence>
<dbReference type="AlphaFoldDB" id="A0A445EGU6"/>
<protein>
    <submittedName>
        <fullName evidence="2">Uncharacterized protein</fullName>
    </submittedName>
</protein>
<feature type="compositionally biased region" description="Polar residues" evidence="1">
    <location>
        <begin position="37"/>
        <end position="48"/>
    </location>
</feature>
<sequence>MLVPPPSLGNQHSCRLFVFAGLSNPFMENSINQEATADNNASVNNNISVDPPISNDDDANPNSHSANDSQSQGGIHMMKKHLAKITGDVKKCPKVPYDMEKQMESLLKEIQTNKKKIKGGNEDEDHPTEADLQQVLADFND</sequence>
<feature type="region of interest" description="Disordered" evidence="1">
    <location>
        <begin position="37"/>
        <end position="80"/>
    </location>
</feature>
<feature type="compositionally biased region" description="Polar residues" evidence="1">
    <location>
        <begin position="60"/>
        <end position="73"/>
    </location>
</feature>
<keyword evidence="3" id="KW-1185">Reference proteome</keyword>